<dbReference type="EMBL" id="MCFK01003273">
    <property type="protein sequence ID" value="RKF62556.1"/>
    <property type="molecule type" value="Genomic_DNA"/>
</dbReference>
<dbReference type="PANTHER" id="PTHR12901:SF10">
    <property type="entry name" value="COENZYME Q-BINDING PROTEIN COQ10, MITOCHONDRIAL"/>
    <property type="match status" value="1"/>
</dbReference>
<comment type="similarity">
    <text evidence="1">Belongs to the COQ10 family.</text>
</comment>
<dbReference type="STRING" id="212602.A0A420HYQ2"/>
<dbReference type="PANTHER" id="PTHR12901">
    <property type="entry name" value="SPERM PROTEIN HOMOLOG"/>
    <property type="match status" value="1"/>
</dbReference>
<accession>A0A420HYQ2</accession>
<evidence type="ECO:0000313" key="5">
    <source>
        <dbReference type="EMBL" id="RKF62556.1"/>
    </source>
</evidence>
<dbReference type="InterPro" id="IPR023393">
    <property type="entry name" value="START-like_dom_sf"/>
</dbReference>
<evidence type="ECO:0000259" key="4">
    <source>
        <dbReference type="Pfam" id="PF03364"/>
    </source>
</evidence>
<evidence type="ECO:0000256" key="3">
    <source>
        <dbReference type="ARBA" id="ARBA00024947"/>
    </source>
</evidence>
<proteinExistence type="inferred from homology"/>
<organism evidence="5 6">
    <name type="scientific">Erysiphe neolycopersici</name>
    <dbReference type="NCBI Taxonomy" id="212602"/>
    <lineage>
        <taxon>Eukaryota</taxon>
        <taxon>Fungi</taxon>
        <taxon>Dikarya</taxon>
        <taxon>Ascomycota</taxon>
        <taxon>Pezizomycotina</taxon>
        <taxon>Leotiomycetes</taxon>
        <taxon>Erysiphales</taxon>
        <taxon>Erysiphaceae</taxon>
        <taxon>Erysiphe</taxon>
    </lineage>
</organism>
<dbReference type="SUPFAM" id="SSF55961">
    <property type="entry name" value="Bet v1-like"/>
    <property type="match status" value="1"/>
</dbReference>
<comment type="function">
    <text evidence="3">Required for the function of coenzyme Q in the respiratory chain. May serve as a chaperone or may be involved in the transport of Q6 from its site of synthesis to the catalytic sites of the respiratory complexes.</text>
</comment>
<comment type="caution">
    <text evidence="5">The sequence shown here is derived from an EMBL/GenBank/DDBJ whole genome shotgun (WGS) entry which is preliminary data.</text>
</comment>
<name>A0A420HYQ2_9PEZI</name>
<dbReference type="GO" id="GO:0045333">
    <property type="term" value="P:cellular respiration"/>
    <property type="evidence" value="ECO:0007669"/>
    <property type="project" value="InterPro"/>
</dbReference>
<dbReference type="Gene3D" id="3.30.530.20">
    <property type="match status" value="1"/>
</dbReference>
<keyword evidence="6" id="KW-1185">Reference proteome</keyword>
<dbReference type="AlphaFoldDB" id="A0A420HYQ2"/>
<dbReference type="GO" id="GO:0005739">
    <property type="term" value="C:mitochondrion"/>
    <property type="evidence" value="ECO:0007669"/>
    <property type="project" value="TreeGrafter"/>
</dbReference>
<dbReference type="Pfam" id="PF03364">
    <property type="entry name" value="Polyketide_cyc"/>
    <property type="match status" value="1"/>
</dbReference>
<dbReference type="InterPro" id="IPR044996">
    <property type="entry name" value="COQ10-like"/>
</dbReference>
<dbReference type="OrthoDB" id="292693at2759"/>
<gene>
    <name evidence="5" type="ORF">OnM2_032015</name>
</gene>
<feature type="domain" description="Coenzyme Q-binding protein COQ10 START" evidence="4">
    <location>
        <begin position="44"/>
        <end position="216"/>
    </location>
</feature>
<evidence type="ECO:0000256" key="1">
    <source>
        <dbReference type="ARBA" id="ARBA00006885"/>
    </source>
</evidence>
<dbReference type="GO" id="GO:0048039">
    <property type="term" value="F:ubiquinone binding"/>
    <property type="evidence" value="ECO:0007669"/>
    <property type="project" value="InterPro"/>
</dbReference>
<evidence type="ECO:0000256" key="2">
    <source>
        <dbReference type="ARBA" id="ARBA00011814"/>
    </source>
</evidence>
<reference evidence="5 6" key="1">
    <citation type="journal article" date="2018" name="BMC Genomics">
        <title>Comparative genome analyses reveal sequence features reflecting distinct modes of host-adaptation between dicot and monocot powdery mildew.</title>
        <authorList>
            <person name="Wu Y."/>
            <person name="Ma X."/>
            <person name="Pan Z."/>
            <person name="Kale S.D."/>
            <person name="Song Y."/>
            <person name="King H."/>
            <person name="Zhang Q."/>
            <person name="Presley C."/>
            <person name="Deng X."/>
            <person name="Wei C.I."/>
            <person name="Xiao S."/>
        </authorList>
    </citation>
    <scope>NUCLEOTIDE SEQUENCE [LARGE SCALE GENOMIC DNA]</scope>
    <source>
        <strain evidence="5">UMSG2</strain>
    </source>
</reference>
<dbReference type="InterPro" id="IPR005031">
    <property type="entry name" value="COQ10_START"/>
</dbReference>
<sequence>MILRTRNNRSFRSYNFKHQIKRNISSIFRNDNKAQNYSVTRILPYESTKLYKLIADIDSYSTFVPFCKYSKITKRYLPDKNGDRWPAQADLTTGWFAIEEQFTSRIYCIPNSVVEALSGEVETSLTDNELLRCSPHIHSKEKSDNTFQYLRTTWTLKPYQNSNTTATNTKMNVEQQYFKNQTQVSLNIEFKFLNPLYTLMSEGYTPKVARIMIEAFQKRAYDLLREK</sequence>
<dbReference type="Proteomes" id="UP000286134">
    <property type="component" value="Unassembled WGS sequence"/>
</dbReference>
<protein>
    <submittedName>
        <fullName evidence="5">Coenzyme Q-binding protein coq10, mitochondrial</fullName>
    </submittedName>
</protein>
<comment type="subunit">
    <text evidence="2">Interacts with coenzyme Q.</text>
</comment>
<dbReference type="CDD" id="cd07813">
    <property type="entry name" value="COQ10p_like"/>
    <property type="match status" value="1"/>
</dbReference>
<evidence type="ECO:0000313" key="6">
    <source>
        <dbReference type="Proteomes" id="UP000286134"/>
    </source>
</evidence>